<sequence>MNTERLTMAQAIVRFLKNQYSERDGVEQPFFGGCFGIFGHGNVAGIGQALQQYPDFRYYQTRNEQAMVHTAAAFAKHTNRMRTLACTSSIGPGASNMVTGAATATINRLPVLLLPGDIFARRNVAPVLQQLESEHSQDISVNDCFRPVSRYWDRINRPDQLVTSLIESMRVLTSPADTGAVTLSIPQDVQTEAFDYPSALFEKRVWTVPRNRPDAAALQKAAAAIRSAEKPLIIAGGGVLYSDATAALREFVARFGIPVAETMAGKGSLRYDHPLQLGATGATGTFAAEQVADEADVVIGIGTRYSDFTTSSKTAFKHPDVQFVNINVAEFDAYKHCAIPLVGDARVTLEELSELLGGYRNGDESVAQAQRLHDEWEAEVQRNYDLHEAESGLPYQGALIGAVNDQGDPDAVMVCAAGSLPGDMHKLWRARHSKQYHLEYGYSCMGYEIAGGLGIKMAEPEREVYVMVGDGSYLMMNTDLITSIQEGYKLTVILMDNTGFRSIGSLSRSLGQGGFGTRYIYPGQVEAAHRNGESFNGLPTDEPGYDVDPLPVDLAMNAESLGCHVIRCESVGDVVQALQDAKSVDRTTVIYVPDDRYLGVQGYSWWDVPVAEVSELDSVNAAREEWEEMRAGERYYI</sequence>
<dbReference type="NCBIfam" id="TIGR04377">
    <property type="entry name" value="myo_inos_iolD"/>
    <property type="match status" value="1"/>
</dbReference>
<proteinExistence type="inferred from homology"/>
<dbReference type="GO" id="GO:0003984">
    <property type="term" value="F:acetolactate synthase activity"/>
    <property type="evidence" value="ECO:0007669"/>
    <property type="project" value="TreeGrafter"/>
</dbReference>
<dbReference type="GO" id="GO:0050660">
    <property type="term" value="F:flavin adenine dinucleotide binding"/>
    <property type="evidence" value="ECO:0007669"/>
    <property type="project" value="TreeGrafter"/>
</dbReference>
<dbReference type="Gene3D" id="3.40.50.1220">
    <property type="entry name" value="TPP-binding domain"/>
    <property type="match status" value="1"/>
</dbReference>
<dbReference type="EMBL" id="VYDA01000272">
    <property type="protein sequence ID" value="MYH61542.1"/>
    <property type="molecule type" value="Genomic_DNA"/>
</dbReference>
<dbReference type="GO" id="GO:0102481">
    <property type="term" value="F:3D-(3,5/4)-trihydroxycyclohexane-1,2-dione hydrolase activity"/>
    <property type="evidence" value="ECO:0007669"/>
    <property type="project" value="UniProtKB-EC"/>
</dbReference>
<dbReference type="InterPro" id="IPR012001">
    <property type="entry name" value="Thiamin_PyroP_enz_TPP-bd_dom"/>
</dbReference>
<feature type="domain" description="Thiamine pyrophosphate enzyme TPP-binding" evidence="5">
    <location>
        <begin position="417"/>
        <end position="591"/>
    </location>
</feature>
<dbReference type="GO" id="GO:0019310">
    <property type="term" value="P:inositol catabolic process"/>
    <property type="evidence" value="ECO:0007669"/>
    <property type="project" value="InterPro"/>
</dbReference>
<dbReference type="CDD" id="cd07035">
    <property type="entry name" value="TPP_PYR_POX_like"/>
    <property type="match status" value="1"/>
</dbReference>
<dbReference type="Gene3D" id="3.40.50.970">
    <property type="match status" value="2"/>
</dbReference>
<evidence type="ECO:0000313" key="7">
    <source>
        <dbReference type="EMBL" id="MYH61542.1"/>
    </source>
</evidence>
<dbReference type="Pfam" id="PF02776">
    <property type="entry name" value="TPP_enzyme_N"/>
    <property type="match status" value="1"/>
</dbReference>
<feature type="domain" description="Thiamine pyrophosphate enzyme central" evidence="4">
    <location>
        <begin position="218"/>
        <end position="352"/>
    </location>
</feature>
<dbReference type="PANTHER" id="PTHR18968:SF9">
    <property type="entry name" value="3D-(3,5_4)-TRIHYDROXYCYCLOHEXANE-1,2-DIONE HYDROLASE"/>
    <property type="match status" value="1"/>
</dbReference>
<reference evidence="7" key="1">
    <citation type="submission" date="2019-09" db="EMBL/GenBank/DDBJ databases">
        <title>Characterisation of the sponge microbiome using genome-centric metagenomics.</title>
        <authorList>
            <person name="Engelberts J.P."/>
            <person name="Robbins S.J."/>
            <person name="De Goeij J.M."/>
            <person name="Aranda M."/>
            <person name="Bell S.C."/>
            <person name="Webster N.S."/>
        </authorList>
    </citation>
    <scope>NUCLEOTIDE SEQUENCE</scope>
    <source>
        <strain evidence="7">SB0675_bin_29</strain>
    </source>
</reference>
<comment type="similarity">
    <text evidence="1 3">Belongs to the TPP enzyme family.</text>
</comment>
<dbReference type="GO" id="GO:0030976">
    <property type="term" value="F:thiamine pyrophosphate binding"/>
    <property type="evidence" value="ECO:0007669"/>
    <property type="project" value="InterPro"/>
</dbReference>
<keyword evidence="2 3" id="KW-0786">Thiamine pyrophosphate</keyword>
<evidence type="ECO:0000259" key="6">
    <source>
        <dbReference type="Pfam" id="PF02776"/>
    </source>
</evidence>
<dbReference type="AlphaFoldDB" id="A0A6B1FV98"/>
<dbReference type="PANTHER" id="PTHR18968">
    <property type="entry name" value="THIAMINE PYROPHOSPHATE ENZYMES"/>
    <property type="match status" value="1"/>
</dbReference>
<dbReference type="GO" id="GO:0009097">
    <property type="term" value="P:isoleucine biosynthetic process"/>
    <property type="evidence" value="ECO:0007669"/>
    <property type="project" value="TreeGrafter"/>
</dbReference>
<name>A0A6B1FV98_9CHLR</name>
<dbReference type="InterPro" id="IPR011766">
    <property type="entry name" value="TPP_enzyme_TPP-bd"/>
</dbReference>
<dbReference type="GO" id="GO:0000287">
    <property type="term" value="F:magnesium ion binding"/>
    <property type="evidence" value="ECO:0007669"/>
    <property type="project" value="InterPro"/>
</dbReference>
<dbReference type="Pfam" id="PF02775">
    <property type="entry name" value="TPP_enzyme_C"/>
    <property type="match status" value="1"/>
</dbReference>
<dbReference type="GO" id="GO:0005948">
    <property type="term" value="C:acetolactate synthase complex"/>
    <property type="evidence" value="ECO:0007669"/>
    <property type="project" value="TreeGrafter"/>
</dbReference>
<evidence type="ECO:0000256" key="1">
    <source>
        <dbReference type="ARBA" id="ARBA00007812"/>
    </source>
</evidence>
<evidence type="ECO:0000259" key="5">
    <source>
        <dbReference type="Pfam" id="PF02775"/>
    </source>
</evidence>
<dbReference type="SUPFAM" id="SSF52518">
    <property type="entry name" value="Thiamin diphosphate-binding fold (THDP-binding)"/>
    <property type="match status" value="2"/>
</dbReference>
<keyword evidence="7" id="KW-0378">Hydrolase</keyword>
<dbReference type="SUPFAM" id="SSF52467">
    <property type="entry name" value="DHS-like NAD/FAD-binding domain"/>
    <property type="match status" value="1"/>
</dbReference>
<dbReference type="Pfam" id="PF00205">
    <property type="entry name" value="TPP_enzyme_M"/>
    <property type="match status" value="1"/>
</dbReference>
<gene>
    <name evidence="7" type="primary">iolD</name>
    <name evidence="7" type="ORF">F4148_07170</name>
</gene>
<dbReference type="EC" id="3.7.1.22" evidence="7"/>
<dbReference type="InterPro" id="IPR029061">
    <property type="entry name" value="THDP-binding"/>
</dbReference>
<dbReference type="InterPro" id="IPR030817">
    <property type="entry name" value="Myo_inos_IolD"/>
</dbReference>
<accession>A0A6B1FV98</accession>
<dbReference type="InterPro" id="IPR012000">
    <property type="entry name" value="Thiamin_PyroP_enz_cen_dom"/>
</dbReference>
<feature type="domain" description="Thiamine pyrophosphate enzyme N-terminal TPP-binding" evidence="6">
    <location>
        <begin position="34"/>
        <end position="129"/>
    </location>
</feature>
<dbReference type="InterPro" id="IPR000399">
    <property type="entry name" value="TPP-bd_CS"/>
</dbReference>
<dbReference type="GO" id="GO:0009099">
    <property type="term" value="P:L-valine biosynthetic process"/>
    <property type="evidence" value="ECO:0007669"/>
    <property type="project" value="TreeGrafter"/>
</dbReference>
<dbReference type="InterPro" id="IPR029035">
    <property type="entry name" value="DHS-like_NAD/FAD-binding_dom"/>
</dbReference>
<comment type="caution">
    <text evidence="7">The sequence shown here is derived from an EMBL/GenBank/DDBJ whole genome shotgun (WGS) entry which is preliminary data.</text>
</comment>
<protein>
    <submittedName>
        <fullName evidence="7">3D-(3,5/4)-trihydroxycyclohexane-1,2-dione acylhydrolase (Decyclizing)</fullName>
        <ecNumber evidence="7">3.7.1.22</ecNumber>
    </submittedName>
</protein>
<dbReference type="PROSITE" id="PS00187">
    <property type="entry name" value="TPP_ENZYMES"/>
    <property type="match status" value="1"/>
</dbReference>
<evidence type="ECO:0000259" key="4">
    <source>
        <dbReference type="Pfam" id="PF00205"/>
    </source>
</evidence>
<organism evidence="7">
    <name type="scientific">Caldilineaceae bacterium SB0675_bin_29</name>
    <dbReference type="NCBI Taxonomy" id="2605266"/>
    <lineage>
        <taxon>Bacteria</taxon>
        <taxon>Bacillati</taxon>
        <taxon>Chloroflexota</taxon>
        <taxon>Caldilineae</taxon>
        <taxon>Caldilineales</taxon>
        <taxon>Caldilineaceae</taxon>
    </lineage>
</organism>
<evidence type="ECO:0000256" key="3">
    <source>
        <dbReference type="RuleBase" id="RU362132"/>
    </source>
</evidence>
<dbReference type="InterPro" id="IPR045229">
    <property type="entry name" value="TPP_enz"/>
</dbReference>
<evidence type="ECO:0000256" key="2">
    <source>
        <dbReference type="ARBA" id="ARBA00023052"/>
    </source>
</evidence>